<protein>
    <submittedName>
        <fullName evidence="1">Uncharacterized protein</fullName>
    </submittedName>
</protein>
<evidence type="ECO:0000313" key="1">
    <source>
        <dbReference type="EMBL" id="KAJ9058387.1"/>
    </source>
</evidence>
<name>A0ACC2S7M6_9FUNG</name>
<gene>
    <name evidence="1" type="ORF">DSO57_1012848</name>
</gene>
<dbReference type="Proteomes" id="UP001165960">
    <property type="component" value="Unassembled WGS sequence"/>
</dbReference>
<proteinExistence type="predicted"/>
<reference evidence="1" key="1">
    <citation type="submission" date="2022-04" db="EMBL/GenBank/DDBJ databases">
        <title>Genome of the entomopathogenic fungus Entomophthora muscae.</title>
        <authorList>
            <person name="Elya C."/>
            <person name="Lovett B.R."/>
            <person name="Lee E."/>
            <person name="Macias A.M."/>
            <person name="Hajek A.E."/>
            <person name="De Bivort B.L."/>
            <person name="Kasson M.T."/>
            <person name="De Fine Licht H.H."/>
            <person name="Stajich J.E."/>
        </authorList>
    </citation>
    <scope>NUCLEOTIDE SEQUENCE</scope>
    <source>
        <strain evidence="1">Berkeley</strain>
    </source>
</reference>
<accession>A0ACC2S7M6</accession>
<sequence length="67" mass="7514">MPQLPTPKLTLPDFETKATQFYDHVFDHIIKSSRSATTASQIDFLYVLIGIEPPAEPVRSNLTLAKL</sequence>
<dbReference type="EMBL" id="QTSX02005726">
    <property type="protein sequence ID" value="KAJ9058387.1"/>
    <property type="molecule type" value="Genomic_DNA"/>
</dbReference>
<evidence type="ECO:0000313" key="2">
    <source>
        <dbReference type="Proteomes" id="UP001165960"/>
    </source>
</evidence>
<organism evidence="1 2">
    <name type="scientific">Entomophthora muscae</name>
    <dbReference type="NCBI Taxonomy" id="34485"/>
    <lineage>
        <taxon>Eukaryota</taxon>
        <taxon>Fungi</taxon>
        <taxon>Fungi incertae sedis</taxon>
        <taxon>Zoopagomycota</taxon>
        <taxon>Entomophthoromycotina</taxon>
        <taxon>Entomophthoromycetes</taxon>
        <taxon>Entomophthorales</taxon>
        <taxon>Entomophthoraceae</taxon>
        <taxon>Entomophthora</taxon>
    </lineage>
</organism>
<keyword evidence="2" id="KW-1185">Reference proteome</keyword>
<comment type="caution">
    <text evidence="1">The sequence shown here is derived from an EMBL/GenBank/DDBJ whole genome shotgun (WGS) entry which is preliminary data.</text>
</comment>